<comment type="caution">
    <text evidence="1">The sequence shown here is derived from an EMBL/GenBank/DDBJ whole genome shotgun (WGS) entry which is preliminary data.</text>
</comment>
<sequence>MKPSSSKAWVHFREVQSLDVVYKNAYKKRELESESEQLLERVVEDSGVARVQDPRVCGSSEGAFEQVNRSAQAAQYECSDRSILVFRQLNMSVQGVPGC</sequence>
<evidence type="ECO:0000313" key="2">
    <source>
        <dbReference type="Proteomes" id="UP000466442"/>
    </source>
</evidence>
<protein>
    <submittedName>
        <fullName evidence="1">Uncharacterized protein</fullName>
    </submittedName>
</protein>
<gene>
    <name evidence="1" type="ORF">GE061_007912</name>
</gene>
<dbReference type="AlphaFoldDB" id="A0A8S9WRY4"/>
<evidence type="ECO:0000313" key="1">
    <source>
        <dbReference type="EMBL" id="KAF6198165.1"/>
    </source>
</evidence>
<name>A0A8S9WRY4_APOLU</name>
<dbReference type="EMBL" id="WIXP02000016">
    <property type="protein sequence ID" value="KAF6198165.1"/>
    <property type="molecule type" value="Genomic_DNA"/>
</dbReference>
<dbReference type="Proteomes" id="UP000466442">
    <property type="component" value="Linkage Group LG16"/>
</dbReference>
<accession>A0A8S9WRY4</accession>
<reference evidence="1" key="1">
    <citation type="journal article" date="2021" name="Mol. Ecol. Resour.">
        <title>Apolygus lucorum genome provides insights into omnivorousness and mesophyll feeding.</title>
        <authorList>
            <person name="Liu Y."/>
            <person name="Liu H."/>
            <person name="Wang H."/>
            <person name="Huang T."/>
            <person name="Liu B."/>
            <person name="Yang B."/>
            <person name="Yin L."/>
            <person name="Li B."/>
            <person name="Zhang Y."/>
            <person name="Zhang S."/>
            <person name="Jiang F."/>
            <person name="Zhang X."/>
            <person name="Ren Y."/>
            <person name="Wang B."/>
            <person name="Wang S."/>
            <person name="Lu Y."/>
            <person name="Wu K."/>
            <person name="Fan W."/>
            <person name="Wang G."/>
        </authorList>
    </citation>
    <scope>NUCLEOTIDE SEQUENCE</scope>
    <source>
        <strain evidence="1">12Hb</strain>
    </source>
</reference>
<keyword evidence="2" id="KW-1185">Reference proteome</keyword>
<proteinExistence type="predicted"/>
<organism evidence="1 2">
    <name type="scientific">Apolygus lucorum</name>
    <name type="common">Small green plant bug</name>
    <name type="synonym">Lygocoris lucorum</name>
    <dbReference type="NCBI Taxonomy" id="248454"/>
    <lineage>
        <taxon>Eukaryota</taxon>
        <taxon>Metazoa</taxon>
        <taxon>Ecdysozoa</taxon>
        <taxon>Arthropoda</taxon>
        <taxon>Hexapoda</taxon>
        <taxon>Insecta</taxon>
        <taxon>Pterygota</taxon>
        <taxon>Neoptera</taxon>
        <taxon>Paraneoptera</taxon>
        <taxon>Hemiptera</taxon>
        <taxon>Heteroptera</taxon>
        <taxon>Panheteroptera</taxon>
        <taxon>Cimicomorpha</taxon>
        <taxon>Miridae</taxon>
        <taxon>Mirini</taxon>
        <taxon>Apolygus</taxon>
    </lineage>
</organism>